<keyword evidence="3" id="KW-0479">Metal-binding</keyword>
<comment type="caution">
    <text evidence="5">The sequence shown here is derived from an EMBL/GenBank/DDBJ whole genome shotgun (WGS) entry which is preliminary data.</text>
</comment>
<dbReference type="InterPro" id="IPR013785">
    <property type="entry name" value="Aldolase_TIM"/>
</dbReference>
<dbReference type="OrthoDB" id="63399at2"/>
<evidence type="ECO:0000256" key="1">
    <source>
        <dbReference type="ARBA" id="ARBA00001947"/>
    </source>
</evidence>
<evidence type="ECO:0000256" key="4">
    <source>
        <dbReference type="ARBA" id="ARBA00022833"/>
    </source>
</evidence>
<comment type="cofactor">
    <cofactor evidence="1">
        <name>Zn(2+)</name>
        <dbReference type="ChEBI" id="CHEBI:29105"/>
    </cofactor>
</comment>
<keyword evidence="4" id="KW-0862">Zinc</keyword>
<dbReference type="GO" id="GO:0043720">
    <property type="term" value="F:3-keto-5-aminohexanoate cleavage activity"/>
    <property type="evidence" value="ECO:0007669"/>
    <property type="project" value="InterPro"/>
</dbReference>
<sequence length="273" mass="29087">MEPLIITAALNGAEVTREQTPVLPLTPVEIAEEAARAHAAGAALVHVHARDERGAATQDPSVYREIISEIRARTNVIIQVSTGGAVGMTAESRSAVLSLCPEMATLSTGTVNFGEDVFVNRMGDILSFAKRMAAYHITPEIEVFDVAMIENAMYLVRQGIFSLPLHFDFVLGVPGALAATARNLTFLVDSLPPGCSWSVAGIGRAQLPMAMMGVAMGGHVRVGLEDNIYYSKGRLATGNAELVARVKRLAEEMGRTVASADEARSILGIKRLS</sequence>
<dbReference type="Pfam" id="PF05853">
    <property type="entry name" value="BKACE"/>
    <property type="match status" value="1"/>
</dbReference>
<keyword evidence="2" id="KW-0808">Transferase</keyword>
<evidence type="ECO:0000256" key="3">
    <source>
        <dbReference type="ARBA" id="ARBA00022723"/>
    </source>
</evidence>
<name>A0A117SXF9_9BACL</name>
<protein>
    <submittedName>
        <fullName evidence="5">3-keto-5-aminohexanoate cleavage protein</fullName>
    </submittedName>
</protein>
<evidence type="ECO:0000256" key="2">
    <source>
        <dbReference type="ARBA" id="ARBA00022679"/>
    </source>
</evidence>
<proteinExistence type="predicted"/>
<evidence type="ECO:0000313" key="6">
    <source>
        <dbReference type="Proteomes" id="UP000053557"/>
    </source>
</evidence>
<accession>A0A117SXF9</accession>
<reference evidence="5 6" key="1">
    <citation type="submission" date="2015-12" db="EMBL/GenBank/DDBJ databases">
        <title>Draft genome sequence of Acidibacillus ferrooxidans ITV001, isolated from a chalcopyrite acid mine drainage site in Brazil.</title>
        <authorList>
            <person name="Dall'Agnol H."/>
            <person name="Nancucheo I."/>
            <person name="Johnson B."/>
            <person name="Oliveira R."/>
            <person name="Leite L."/>
            <person name="Pylro V."/>
            <person name="Nunes G.L."/>
            <person name="Tzotzos G."/>
            <person name="Fernandes G.R."/>
            <person name="Dutra J."/>
            <person name="Orellana S.C."/>
            <person name="Oliveira G."/>
        </authorList>
    </citation>
    <scope>NUCLEOTIDE SEQUENCE [LARGE SCALE GENOMIC DNA]</scope>
    <source>
        <strain evidence="6">ITV01</strain>
    </source>
</reference>
<dbReference type="PANTHER" id="PTHR37418">
    <property type="entry name" value="3-KETO-5-AMINOHEXANOATE CLEAVAGE ENZYME-RELATED"/>
    <property type="match status" value="1"/>
</dbReference>
<dbReference type="InterPro" id="IPR008567">
    <property type="entry name" value="BKACE"/>
</dbReference>
<organism evidence="5 6">
    <name type="scientific">Ferroacidibacillus organovorans</name>
    <dbReference type="NCBI Taxonomy" id="1765683"/>
    <lineage>
        <taxon>Bacteria</taxon>
        <taxon>Bacillati</taxon>
        <taxon>Bacillota</taxon>
        <taxon>Bacilli</taxon>
        <taxon>Bacillales</taxon>
        <taxon>Alicyclobacillaceae</taxon>
        <taxon>Ferroacidibacillus</taxon>
    </lineage>
</organism>
<gene>
    <name evidence="5" type="ORF">ATW55_14240</name>
</gene>
<keyword evidence="6" id="KW-1185">Reference proteome</keyword>
<dbReference type="RefSeq" id="WP_067718023.1">
    <property type="nucleotide sequence ID" value="NZ_LPVJ01000054.1"/>
</dbReference>
<dbReference type="AlphaFoldDB" id="A0A117SXF9"/>
<evidence type="ECO:0000313" key="5">
    <source>
        <dbReference type="EMBL" id="KUO95286.1"/>
    </source>
</evidence>
<dbReference type="GO" id="GO:0046872">
    <property type="term" value="F:metal ion binding"/>
    <property type="evidence" value="ECO:0007669"/>
    <property type="project" value="UniProtKB-KW"/>
</dbReference>
<dbReference type="Proteomes" id="UP000053557">
    <property type="component" value="Unassembled WGS sequence"/>
</dbReference>
<dbReference type="EMBL" id="LPVJ01000054">
    <property type="protein sequence ID" value="KUO95286.1"/>
    <property type="molecule type" value="Genomic_DNA"/>
</dbReference>
<dbReference type="Gene3D" id="3.20.20.70">
    <property type="entry name" value="Aldolase class I"/>
    <property type="match status" value="1"/>
</dbReference>
<dbReference type="PANTHER" id="PTHR37418:SF2">
    <property type="entry name" value="3-KETO-5-AMINOHEXANOATE CLEAVAGE ENZYME"/>
    <property type="match status" value="1"/>
</dbReference>